<keyword evidence="3" id="KW-1185">Reference proteome</keyword>
<gene>
    <name evidence="2" type="ORF">K239x_08520</name>
</gene>
<keyword evidence="1" id="KW-1133">Transmembrane helix</keyword>
<evidence type="ECO:0000313" key="2">
    <source>
        <dbReference type="EMBL" id="QDT08909.1"/>
    </source>
</evidence>
<sequence>MAKSSITPNMISTFSIVFAIAAGIAMALTNQIDTGQADVDWYRRALWLIAGVCIQGRLIANLLDGMVAIEGGKASPVGELYNEVPDRISDVAIFIGAGLAVGGRLDLGLTTGVVAVYVAYIRAMGTSVGVGQVFLGPMAKPHRMALMTATCAVCAILPISWQPIHTATGIGIVGVSLVLVIVGGAVTSVRRLRRIGLLMRQRAAASEAANV</sequence>
<evidence type="ECO:0000313" key="3">
    <source>
        <dbReference type="Proteomes" id="UP000319817"/>
    </source>
</evidence>
<keyword evidence="1" id="KW-0812">Transmembrane</keyword>
<feature type="transmembrane region" description="Helical" evidence="1">
    <location>
        <begin position="167"/>
        <end position="189"/>
    </location>
</feature>
<evidence type="ECO:0000256" key="1">
    <source>
        <dbReference type="SAM" id="Phobius"/>
    </source>
</evidence>
<dbReference type="Proteomes" id="UP000319817">
    <property type="component" value="Chromosome"/>
</dbReference>
<protein>
    <submittedName>
        <fullName evidence="2">CDP-alcohol phosphatidyltransferase</fullName>
    </submittedName>
</protein>
<organism evidence="2 3">
    <name type="scientific">Stieleria marina</name>
    <dbReference type="NCBI Taxonomy" id="1930275"/>
    <lineage>
        <taxon>Bacteria</taxon>
        <taxon>Pseudomonadati</taxon>
        <taxon>Planctomycetota</taxon>
        <taxon>Planctomycetia</taxon>
        <taxon>Pirellulales</taxon>
        <taxon>Pirellulaceae</taxon>
        <taxon>Stieleria</taxon>
    </lineage>
</organism>
<feature type="transmembrane region" description="Helical" evidence="1">
    <location>
        <begin position="144"/>
        <end position="161"/>
    </location>
</feature>
<dbReference type="InterPro" id="IPR043130">
    <property type="entry name" value="CDP-OH_PTrfase_TM_dom"/>
</dbReference>
<reference evidence="2 3" key="1">
    <citation type="submission" date="2019-02" db="EMBL/GenBank/DDBJ databases">
        <title>Deep-cultivation of Planctomycetes and their phenomic and genomic characterization uncovers novel biology.</title>
        <authorList>
            <person name="Wiegand S."/>
            <person name="Jogler M."/>
            <person name="Boedeker C."/>
            <person name="Pinto D."/>
            <person name="Vollmers J."/>
            <person name="Rivas-Marin E."/>
            <person name="Kohn T."/>
            <person name="Peeters S.H."/>
            <person name="Heuer A."/>
            <person name="Rast P."/>
            <person name="Oberbeckmann S."/>
            <person name="Bunk B."/>
            <person name="Jeske O."/>
            <person name="Meyerdierks A."/>
            <person name="Storesund J.E."/>
            <person name="Kallscheuer N."/>
            <person name="Luecker S."/>
            <person name="Lage O.M."/>
            <person name="Pohl T."/>
            <person name="Merkel B.J."/>
            <person name="Hornburger P."/>
            <person name="Mueller R.-W."/>
            <person name="Bruemmer F."/>
            <person name="Labrenz M."/>
            <person name="Spormann A.M."/>
            <person name="Op den Camp H."/>
            <person name="Overmann J."/>
            <person name="Amann R."/>
            <person name="Jetten M.S.M."/>
            <person name="Mascher T."/>
            <person name="Medema M.H."/>
            <person name="Devos D.P."/>
            <person name="Kaster A.-K."/>
            <person name="Ovreas L."/>
            <person name="Rohde M."/>
            <person name="Galperin M.Y."/>
            <person name="Jogler C."/>
        </authorList>
    </citation>
    <scope>NUCLEOTIDE SEQUENCE [LARGE SCALE GENOMIC DNA]</scope>
    <source>
        <strain evidence="2 3">K23_9</strain>
    </source>
</reference>
<keyword evidence="2" id="KW-0808">Transferase</keyword>
<feature type="transmembrane region" description="Helical" evidence="1">
    <location>
        <begin position="45"/>
        <end position="63"/>
    </location>
</feature>
<name>A0A517NP64_9BACT</name>
<dbReference type="Gene3D" id="1.20.120.1760">
    <property type="match status" value="1"/>
</dbReference>
<accession>A0A517NP64</accession>
<dbReference type="GO" id="GO:0016740">
    <property type="term" value="F:transferase activity"/>
    <property type="evidence" value="ECO:0007669"/>
    <property type="project" value="UniProtKB-KW"/>
</dbReference>
<dbReference type="AlphaFoldDB" id="A0A517NP64"/>
<proteinExistence type="predicted"/>
<dbReference type="EMBL" id="CP036526">
    <property type="protein sequence ID" value="QDT08909.1"/>
    <property type="molecule type" value="Genomic_DNA"/>
</dbReference>
<keyword evidence="1" id="KW-0472">Membrane</keyword>